<evidence type="ECO:0000256" key="2">
    <source>
        <dbReference type="ARBA" id="ARBA00022980"/>
    </source>
</evidence>
<dbReference type="EMBL" id="LT670846">
    <property type="protein sequence ID" value="SHK46479.1"/>
    <property type="molecule type" value="Genomic_DNA"/>
</dbReference>
<dbReference type="SUPFAM" id="SSF54211">
    <property type="entry name" value="Ribosomal protein S5 domain 2-like"/>
    <property type="match status" value="1"/>
</dbReference>
<dbReference type="PANTHER" id="PTHR21569:SF1">
    <property type="entry name" value="SMALL RIBOSOMAL SUBUNIT PROTEIN US9M"/>
    <property type="match status" value="1"/>
</dbReference>
<keyword evidence="8" id="KW-1185">Reference proteome</keyword>
<evidence type="ECO:0000256" key="3">
    <source>
        <dbReference type="ARBA" id="ARBA00023274"/>
    </source>
</evidence>
<gene>
    <name evidence="5" type="primary">rpsI</name>
    <name evidence="7" type="ORF">SAMN05444391_1107</name>
</gene>
<dbReference type="Gene3D" id="3.30.230.10">
    <property type="match status" value="1"/>
</dbReference>
<dbReference type="GO" id="GO:0003723">
    <property type="term" value="F:RNA binding"/>
    <property type="evidence" value="ECO:0007669"/>
    <property type="project" value="TreeGrafter"/>
</dbReference>
<dbReference type="InterPro" id="IPR014721">
    <property type="entry name" value="Ribsml_uS5_D2-typ_fold_subgr"/>
</dbReference>
<dbReference type="InterPro" id="IPR023035">
    <property type="entry name" value="Ribosomal_uS9_bac/plastid"/>
</dbReference>
<evidence type="ECO:0000256" key="1">
    <source>
        <dbReference type="ARBA" id="ARBA00005251"/>
    </source>
</evidence>
<evidence type="ECO:0000256" key="5">
    <source>
        <dbReference type="HAMAP-Rule" id="MF_00532"/>
    </source>
</evidence>
<dbReference type="HAMAP" id="MF_00532_B">
    <property type="entry name" value="Ribosomal_uS9_B"/>
    <property type="match status" value="1"/>
</dbReference>
<dbReference type="GO" id="GO:0003735">
    <property type="term" value="F:structural constituent of ribosome"/>
    <property type="evidence" value="ECO:0007669"/>
    <property type="project" value="InterPro"/>
</dbReference>
<dbReference type="STRING" id="381751.SAMN05444391_1107"/>
<dbReference type="FunFam" id="3.30.230.10:FF:000001">
    <property type="entry name" value="30S ribosomal protein S9"/>
    <property type="match status" value="1"/>
</dbReference>
<dbReference type="Pfam" id="PF00380">
    <property type="entry name" value="Ribosomal_S9"/>
    <property type="match status" value="1"/>
</dbReference>
<protein>
    <recommendedName>
        <fullName evidence="4 5">Small ribosomal subunit protein uS9</fullName>
    </recommendedName>
</protein>
<keyword evidence="2 5" id="KW-0689">Ribosomal protein</keyword>
<dbReference type="InterPro" id="IPR000754">
    <property type="entry name" value="Ribosomal_uS9"/>
</dbReference>
<dbReference type="InterPro" id="IPR020574">
    <property type="entry name" value="Ribosomal_uS9_CS"/>
</dbReference>
<dbReference type="InterPro" id="IPR020568">
    <property type="entry name" value="Ribosomal_Su5_D2-typ_SF"/>
</dbReference>
<dbReference type="Proteomes" id="UP000189810">
    <property type="component" value="Chromosome I"/>
</dbReference>
<comment type="similarity">
    <text evidence="1 5 6">Belongs to the universal ribosomal protein uS9 family.</text>
</comment>
<evidence type="ECO:0000313" key="7">
    <source>
        <dbReference type="EMBL" id="SHK46479.1"/>
    </source>
</evidence>
<dbReference type="PROSITE" id="PS00360">
    <property type="entry name" value="RIBOSOMAL_S9"/>
    <property type="match status" value="1"/>
</dbReference>
<evidence type="ECO:0000256" key="4">
    <source>
        <dbReference type="ARBA" id="ARBA00035259"/>
    </source>
</evidence>
<keyword evidence="3 5" id="KW-0687">Ribonucleoprotein</keyword>
<dbReference type="NCBIfam" id="NF001099">
    <property type="entry name" value="PRK00132.1"/>
    <property type="match status" value="1"/>
</dbReference>
<dbReference type="OrthoDB" id="9803965at2"/>
<accession>A0A1M6SPA6</accession>
<organism evidence="7 8">
    <name type="scientific">Thermocrinis minervae</name>
    <dbReference type="NCBI Taxonomy" id="381751"/>
    <lineage>
        <taxon>Bacteria</taxon>
        <taxon>Pseudomonadati</taxon>
        <taxon>Aquificota</taxon>
        <taxon>Aquificia</taxon>
        <taxon>Aquificales</taxon>
        <taxon>Aquificaceae</taxon>
        <taxon>Thermocrinis</taxon>
    </lineage>
</organism>
<dbReference type="RefSeq" id="WP_079654214.1">
    <property type="nucleotide sequence ID" value="NZ_LT670846.1"/>
</dbReference>
<proteinExistence type="inferred from homology"/>
<dbReference type="PANTHER" id="PTHR21569">
    <property type="entry name" value="RIBOSOMAL PROTEIN S9"/>
    <property type="match status" value="1"/>
</dbReference>
<evidence type="ECO:0000256" key="6">
    <source>
        <dbReference type="RuleBase" id="RU003815"/>
    </source>
</evidence>
<dbReference type="GO" id="GO:0006412">
    <property type="term" value="P:translation"/>
    <property type="evidence" value="ECO:0007669"/>
    <property type="project" value="UniProtKB-UniRule"/>
</dbReference>
<dbReference type="AlphaFoldDB" id="A0A1M6SPA6"/>
<name>A0A1M6SPA6_9AQUI</name>
<sequence>MTVKLKDFKIGFDNAYYGTGRRKESIARVWLLTNTKKQIVKSKATGKEYELKDYVQRETNYLKVLYPLKLVGLEDKFGIYATVEGGGISGQTEAIMYGIAKALIKYNPDLRPVLKKAGLLTRDAREKERKKYGLMKARKGYRWSKR</sequence>
<dbReference type="GO" id="GO:0022627">
    <property type="term" value="C:cytosolic small ribosomal subunit"/>
    <property type="evidence" value="ECO:0007669"/>
    <property type="project" value="TreeGrafter"/>
</dbReference>
<reference evidence="7 8" key="1">
    <citation type="submission" date="2016-11" db="EMBL/GenBank/DDBJ databases">
        <authorList>
            <person name="Jaros S."/>
            <person name="Januszkiewicz K."/>
            <person name="Wedrychowicz H."/>
        </authorList>
    </citation>
    <scope>NUCLEOTIDE SEQUENCE [LARGE SCALE GENOMIC DNA]</scope>
    <source>
        <strain evidence="7 8">DSM 19557</strain>
    </source>
</reference>
<evidence type="ECO:0000313" key="8">
    <source>
        <dbReference type="Proteomes" id="UP000189810"/>
    </source>
</evidence>